<dbReference type="Proteomes" id="UP000177112">
    <property type="component" value="Unassembled WGS sequence"/>
</dbReference>
<accession>A0A1F6VQ63</accession>
<dbReference type="CDD" id="cd00688">
    <property type="entry name" value="ISOPREN_C2_like"/>
    <property type="match status" value="1"/>
</dbReference>
<proteinExistence type="predicted"/>
<dbReference type="Gene3D" id="1.50.10.20">
    <property type="match status" value="1"/>
</dbReference>
<dbReference type="SUPFAM" id="SSF48239">
    <property type="entry name" value="Terpenoid cyclases/Protein prenyltransferases"/>
    <property type="match status" value="1"/>
</dbReference>
<evidence type="ECO:0000313" key="1">
    <source>
        <dbReference type="EMBL" id="OGI71575.1"/>
    </source>
</evidence>
<protein>
    <recommendedName>
        <fullName evidence="3">Squalene cyclase C-terminal domain-containing protein</fullName>
    </recommendedName>
</protein>
<organism evidence="1 2">
    <name type="scientific">Candidatus Nomurabacteria bacterium RIFCSPHIGHO2_02_FULL_35_13</name>
    <dbReference type="NCBI Taxonomy" id="1801748"/>
    <lineage>
        <taxon>Bacteria</taxon>
        <taxon>Candidatus Nomuraibacteriota</taxon>
    </lineage>
</organism>
<dbReference type="InterPro" id="IPR008930">
    <property type="entry name" value="Terpenoid_cyclase/PrenylTrfase"/>
</dbReference>
<reference evidence="1 2" key="1">
    <citation type="journal article" date="2016" name="Nat. Commun.">
        <title>Thousands of microbial genomes shed light on interconnected biogeochemical processes in an aquifer system.</title>
        <authorList>
            <person name="Anantharaman K."/>
            <person name="Brown C.T."/>
            <person name="Hug L.A."/>
            <person name="Sharon I."/>
            <person name="Castelle C.J."/>
            <person name="Probst A.J."/>
            <person name="Thomas B.C."/>
            <person name="Singh A."/>
            <person name="Wilkins M.J."/>
            <person name="Karaoz U."/>
            <person name="Brodie E.L."/>
            <person name="Williams K.H."/>
            <person name="Hubbard S.S."/>
            <person name="Banfield J.F."/>
        </authorList>
    </citation>
    <scope>NUCLEOTIDE SEQUENCE [LARGE SCALE GENOMIC DNA]</scope>
</reference>
<evidence type="ECO:0000313" key="2">
    <source>
        <dbReference type="Proteomes" id="UP000177112"/>
    </source>
</evidence>
<dbReference type="PANTHER" id="PTHR10559:SF18">
    <property type="entry name" value="TRANSCOBALAMIN II"/>
    <property type="match status" value="1"/>
</dbReference>
<gene>
    <name evidence="1" type="ORF">A3B84_02060</name>
</gene>
<comment type="caution">
    <text evidence="1">The sequence shown here is derived from an EMBL/GenBank/DDBJ whole genome shotgun (WGS) entry which is preliminary data.</text>
</comment>
<sequence length="626" mass="69170">MKKIFLSLSIIIGFVGMFNFTYAADPVNITLKVYSGDTVLFDGPKTITPCAQSPDIIDPLQFTVNGKCAIEQSGLSNTWTWNYTPSGWLDELGGYTTTPDYSKSWNYFVNLTYGHGSDALNQYNPSANDELLLTYDSYPLRISASQNSGAIGDTIIFTAEEESTFDANYNMIWTPLSEAMITLDAQSCVTITDGTCSIILNTSGSLNAVGSKTLHVPSANVNIEVSAPDPEPEPVQHNSSGSYVNYIPTTIANNITKSTFDLKKAFEFIISQQKENGSFGEDIYTDWTALALASGNYQDQTIKLIKYFGESKTENKLVTDYERRAMALMALGLNPYNMNGENYIEKITASFDGKQFGDINQDNDDIFSLIVLSTAGFTETEKMIIDDISFILSKQKENGSWDESVDMTGAAIQALANTTEKSCFLVGSLSAPAGAALPLGSPACETSKNKELFSAVNKAKEFLKQNQKDDGGWGNVSSTAWAMQGIIALSEKPEDWKKNDKTPFDYLASNQDADGGIKNEYLQNRIWETSYVITALSGKTWNQIMYKFNKPTQAQQEAKEKSSKQIIAKNITQKTKIADSKKEIQKTENLSPQNTATVINSLDEKSTEPIKDSWFRNFLNKIFSIF</sequence>
<dbReference type="InterPro" id="IPR051588">
    <property type="entry name" value="Cobalamin_Transport"/>
</dbReference>
<name>A0A1F6VQ63_9BACT</name>
<evidence type="ECO:0008006" key="3">
    <source>
        <dbReference type="Google" id="ProtNLM"/>
    </source>
</evidence>
<dbReference type="AlphaFoldDB" id="A0A1F6VQ63"/>
<dbReference type="PANTHER" id="PTHR10559">
    <property type="entry name" value="TRANSCOBALAMIN-1/GASTRIC INTRINSIC FACTOR"/>
    <property type="match status" value="1"/>
</dbReference>
<dbReference type="EMBL" id="MFTY01000006">
    <property type="protein sequence ID" value="OGI71575.1"/>
    <property type="molecule type" value="Genomic_DNA"/>
</dbReference>